<gene>
    <name evidence="5" type="ORF">C7M84_017687</name>
</gene>
<evidence type="ECO:0000313" key="5">
    <source>
        <dbReference type="EMBL" id="ROT64343.1"/>
    </source>
</evidence>
<dbReference type="GO" id="GO:0004843">
    <property type="term" value="F:cysteine-type deubiquitinase activity"/>
    <property type="evidence" value="ECO:0007669"/>
    <property type="project" value="UniProtKB-EC"/>
</dbReference>
<comment type="catalytic activity">
    <reaction evidence="1">
        <text>Thiol-dependent hydrolysis of ester, thioester, amide, peptide and isopeptide bonds formed by the C-terminal Gly of ubiquitin (a 76-residue protein attached to proteins as an intracellular targeting signal).</text>
        <dbReference type="EC" id="3.4.19.12"/>
    </reaction>
</comment>
<evidence type="ECO:0000256" key="3">
    <source>
        <dbReference type="SAM" id="MobiDB-lite"/>
    </source>
</evidence>
<dbReference type="Pfam" id="PF00443">
    <property type="entry name" value="UCH"/>
    <property type="match status" value="1"/>
</dbReference>
<reference evidence="5 6" key="1">
    <citation type="submission" date="2018-04" db="EMBL/GenBank/DDBJ databases">
        <authorList>
            <person name="Zhang X."/>
            <person name="Yuan J."/>
            <person name="Li F."/>
            <person name="Xiang J."/>
        </authorList>
    </citation>
    <scope>NUCLEOTIDE SEQUENCE [LARGE SCALE GENOMIC DNA]</scope>
    <source>
        <tissue evidence="5">Muscle</tissue>
    </source>
</reference>
<evidence type="ECO:0000256" key="1">
    <source>
        <dbReference type="ARBA" id="ARBA00000707"/>
    </source>
</evidence>
<keyword evidence="6" id="KW-1185">Reference proteome</keyword>
<dbReference type="PROSITE" id="PS00973">
    <property type="entry name" value="USP_2"/>
    <property type="match status" value="1"/>
</dbReference>
<accession>A0A423SJM0</accession>
<reference evidence="5 6" key="2">
    <citation type="submission" date="2019-01" db="EMBL/GenBank/DDBJ databases">
        <title>The decoding of complex shrimp genome reveals the adaptation for benthos swimmer, frequently molting mechanism and breeding impact on genome.</title>
        <authorList>
            <person name="Sun Y."/>
            <person name="Gao Y."/>
            <person name="Yu Y."/>
        </authorList>
    </citation>
    <scope>NUCLEOTIDE SEQUENCE [LARGE SCALE GENOMIC DNA]</scope>
    <source>
        <tissue evidence="5">Muscle</tissue>
    </source>
</reference>
<dbReference type="Proteomes" id="UP000283509">
    <property type="component" value="Unassembled WGS sequence"/>
</dbReference>
<keyword evidence="5" id="KW-0378">Hydrolase</keyword>
<dbReference type="PANTHER" id="PTHR21646:SF86">
    <property type="entry name" value="UBIQUITIN CARBOXYL-TERMINAL HYDROLASE"/>
    <property type="match status" value="1"/>
</dbReference>
<feature type="region of interest" description="Disordered" evidence="3">
    <location>
        <begin position="1"/>
        <end position="29"/>
    </location>
</feature>
<dbReference type="InterPro" id="IPR018200">
    <property type="entry name" value="USP_CS"/>
</dbReference>
<dbReference type="AlphaFoldDB" id="A0A423SJM0"/>
<dbReference type="PROSITE" id="PS50235">
    <property type="entry name" value="USP_3"/>
    <property type="match status" value="1"/>
</dbReference>
<evidence type="ECO:0000313" key="6">
    <source>
        <dbReference type="Proteomes" id="UP000283509"/>
    </source>
</evidence>
<proteinExistence type="predicted"/>
<dbReference type="STRING" id="6689.A0A423SJM0"/>
<dbReference type="InterPro" id="IPR028889">
    <property type="entry name" value="USP"/>
</dbReference>
<name>A0A423SJM0_PENVA</name>
<dbReference type="OrthoDB" id="73004at2759"/>
<dbReference type="InterPro" id="IPR001394">
    <property type="entry name" value="Peptidase_C19_UCH"/>
</dbReference>
<feature type="region of interest" description="Disordered" evidence="3">
    <location>
        <begin position="266"/>
        <end position="286"/>
    </location>
</feature>
<dbReference type="EC" id="3.4.19.12" evidence="2"/>
<dbReference type="Gene3D" id="3.90.70.10">
    <property type="entry name" value="Cysteine proteinases"/>
    <property type="match status" value="1"/>
</dbReference>
<organism evidence="5 6">
    <name type="scientific">Penaeus vannamei</name>
    <name type="common">Whiteleg shrimp</name>
    <name type="synonym">Litopenaeus vannamei</name>
    <dbReference type="NCBI Taxonomy" id="6689"/>
    <lineage>
        <taxon>Eukaryota</taxon>
        <taxon>Metazoa</taxon>
        <taxon>Ecdysozoa</taxon>
        <taxon>Arthropoda</taxon>
        <taxon>Crustacea</taxon>
        <taxon>Multicrustacea</taxon>
        <taxon>Malacostraca</taxon>
        <taxon>Eumalacostraca</taxon>
        <taxon>Eucarida</taxon>
        <taxon>Decapoda</taxon>
        <taxon>Dendrobranchiata</taxon>
        <taxon>Penaeoidea</taxon>
        <taxon>Penaeidae</taxon>
        <taxon>Penaeus</taxon>
    </lineage>
</organism>
<feature type="domain" description="USP" evidence="4">
    <location>
        <begin position="1"/>
        <end position="253"/>
    </location>
</feature>
<dbReference type="SUPFAM" id="SSF54001">
    <property type="entry name" value="Cysteine proteinases"/>
    <property type="match status" value="1"/>
</dbReference>
<dbReference type="EMBL" id="QCYY01003260">
    <property type="protein sequence ID" value="ROT64343.1"/>
    <property type="molecule type" value="Genomic_DNA"/>
</dbReference>
<feature type="compositionally biased region" description="Polar residues" evidence="3">
    <location>
        <begin position="1"/>
        <end position="13"/>
    </location>
</feature>
<sequence>MPLLPQASSTSPTPGKGQANPLSNLGRRKKPPLYRSIISDVFDGTIVSSVQCLTCNTISSRKETFQDLSLPIPSSDQLSILQHSSVTQMQHQVGGGGNNSSSLHLAKASCDATTDGADELKGDNMYSCEKCGKLRNGVKYSKVVHLPEVLIIHLKRFRHEYMFSSKISQYVSFPLHGLDLTPFLHKDCTSEVVTYDLYAVICHHGTAGGGHYTSYCQNWSNGRWYEFDDQYVTEVSPETVAKCEAYCLFYKKASIEMTARRQRTVELMQGQDQRPSSPRPSRQTRGADLQATCLATN</sequence>
<protein>
    <recommendedName>
        <fullName evidence="2">ubiquitinyl hydrolase 1</fullName>
        <ecNumber evidence="2">3.4.19.12</ecNumber>
    </recommendedName>
</protein>
<evidence type="ECO:0000259" key="4">
    <source>
        <dbReference type="PROSITE" id="PS50235"/>
    </source>
</evidence>
<comment type="caution">
    <text evidence="5">The sequence shown here is derived from an EMBL/GenBank/DDBJ whole genome shotgun (WGS) entry which is preliminary data.</text>
</comment>
<dbReference type="InterPro" id="IPR038765">
    <property type="entry name" value="Papain-like_cys_pep_sf"/>
</dbReference>
<dbReference type="GO" id="GO:0016579">
    <property type="term" value="P:protein deubiquitination"/>
    <property type="evidence" value="ECO:0007669"/>
    <property type="project" value="InterPro"/>
</dbReference>
<dbReference type="InterPro" id="IPR050185">
    <property type="entry name" value="Ub_carboxyl-term_hydrolase"/>
</dbReference>
<evidence type="ECO:0000256" key="2">
    <source>
        <dbReference type="ARBA" id="ARBA00012759"/>
    </source>
</evidence>
<dbReference type="PANTHER" id="PTHR21646">
    <property type="entry name" value="UBIQUITIN CARBOXYL-TERMINAL HYDROLASE"/>
    <property type="match status" value="1"/>
</dbReference>
<dbReference type="CDD" id="cd02674">
    <property type="entry name" value="Peptidase_C19R"/>
    <property type="match status" value="1"/>
</dbReference>